<keyword evidence="3" id="KW-1185">Reference proteome</keyword>
<feature type="compositionally biased region" description="Basic and acidic residues" evidence="1">
    <location>
        <begin position="45"/>
        <end position="60"/>
    </location>
</feature>
<evidence type="ECO:0000313" key="2">
    <source>
        <dbReference type="EMBL" id="NMM61272.1"/>
    </source>
</evidence>
<sequence length="60" mass="6504">MEVNVLGQGGQNTVTSKSSAQNLNDNVKTDSINNISQVNNTENANESKGRQVSVEEVKKR</sequence>
<proteinExistence type="predicted"/>
<dbReference type="Proteomes" id="UP000537131">
    <property type="component" value="Unassembled WGS sequence"/>
</dbReference>
<name>A0A7Y0EDT2_9CLOT</name>
<evidence type="ECO:0000256" key="1">
    <source>
        <dbReference type="SAM" id="MobiDB-lite"/>
    </source>
</evidence>
<reference evidence="2 3" key="1">
    <citation type="submission" date="2020-04" db="EMBL/GenBank/DDBJ databases">
        <authorList>
            <person name="Doyle D.A."/>
        </authorList>
    </citation>
    <scope>NUCLEOTIDE SEQUENCE [LARGE SCALE GENOMIC DNA]</scope>
    <source>
        <strain evidence="2 3">P21</strain>
    </source>
</reference>
<evidence type="ECO:0000313" key="3">
    <source>
        <dbReference type="Proteomes" id="UP000537131"/>
    </source>
</evidence>
<reference evidence="2 3" key="2">
    <citation type="submission" date="2020-06" db="EMBL/GenBank/DDBJ databases">
        <title>Complete Genome Sequence of Clostridium muelleri sp. nov. P21T, an Acid-Alcohol Producing Acetogen Isolated from Old Hay.</title>
        <authorList>
            <person name="Duncan K.E."/>
            <person name="Tanner R.S."/>
        </authorList>
    </citation>
    <scope>NUCLEOTIDE SEQUENCE [LARGE SCALE GENOMIC DNA]</scope>
    <source>
        <strain evidence="2 3">P21</strain>
    </source>
</reference>
<protein>
    <submittedName>
        <fullName evidence="2">Uncharacterized protein</fullName>
    </submittedName>
</protein>
<comment type="caution">
    <text evidence="2">The sequence shown here is derived from an EMBL/GenBank/DDBJ whole genome shotgun (WGS) entry which is preliminary data.</text>
</comment>
<gene>
    <name evidence="2" type="ORF">HBE96_00860</name>
</gene>
<dbReference type="EMBL" id="JABBNI010000001">
    <property type="protein sequence ID" value="NMM61272.1"/>
    <property type="molecule type" value="Genomic_DNA"/>
</dbReference>
<feature type="region of interest" description="Disordered" evidence="1">
    <location>
        <begin position="1"/>
        <end position="60"/>
    </location>
</feature>
<accession>A0A7Y0EDT2</accession>
<feature type="compositionally biased region" description="Polar residues" evidence="1">
    <location>
        <begin position="11"/>
        <end position="44"/>
    </location>
</feature>
<dbReference type="RefSeq" id="WP_169295878.1">
    <property type="nucleotide sequence ID" value="NZ_JABBNI010000001.1"/>
</dbReference>
<organism evidence="2 3">
    <name type="scientific">Clostridium muellerianum</name>
    <dbReference type="NCBI Taxonomy" id="2716538"/>
    <lineage>
        <taxon>Bacteria</taxon>
        <taxon>Bacillati</taxon>
        <taxon>Bacillota</taxon>
        <taxon>Clostridia</taxon>
        <taxon>Eubacteriales</taxon>
        <taxon>Clostridiaceae</taxon>
        <taxon>Clostridium</taxon>
    </lineage>
</organism>
<dbReference type="AlphaFoldDB" id="A0A7Y0EDT2"/>